<dbReference type="Proteomes" id="UP000473681">
    <property type="component" value="Unassembled WGS sequence"/>
</dbReference>
<reference evidence="2 3" key="1">
    <citation type="submission" date="2019-04" db="EMBL/GenBank/DDBJ databases">
        <title>Genome sequencing of Clostridium botulinum Groups I-IV and Clostridium butyricum.</title>
        <authorList>
            <person name="Brunt J."/>
            <person name="Van Vliet A.H.M."/>
            <person name="Stringer S.C."/>
            <person name="Carter A.T."/>
            <person name="Peck M.W."/>
        </authorList>
    </citation>
    <scope>NUCLEOTIDE SEQUENCE [LARGE SCALE GENOMIC DNA]</scope>
    <source>
        <strain evidence="2 3">CB-K-33E</strain>
    </source>
</reference>
<keyword evidence="1" id="KW-1133">Transmembrane helix</keyword>
<feature type="transmembrane region" description="Helical" evidence="1">
    <location>
        <begin position="37"/>
        <end position="58"/>
    </location>
</feature>
<evidence type="ECO:0000313" key="2">
    <source>
        <dbReference type="EMBL" id="NFN36451.1"/>
    </source>
</evidence>
<keyword evidence="1" id="KW-0472">Membrane</keyword>
<feature type="transmembrane region" description="Helical" evidence="1">
    <location>
        <begin position="6"/>
        <end position="25"/>
    </location>
</feature>
<dbReference type="EMBL" id="SWVK01000023">
    <property type="protein sequence ID" value="NFN36451.1"/>
    <property type="molecule type" value="Genomic_DNA"/>
</dbReference>
<accession>A0A846K015</accession>
<comment type="caution">
    <text evidence="2">The sequence shown here is derived from an EMBL/GenBank/DDBJ whole genome shotgun (WGS) entry which is preliminary data.</text>
</comment>
<name>A0A846K015_CLOBO</name>
<protein>
    <submittedName>
        <fullName evidence="2">Uncharacterized protein</fullName>
    </submittedName>
</protein>
<dbReference type="AlphaFoldDB" id="A0A846K015"/>
<gene>
    <name evidence="2" type="ORF">FDB51_15305</name>
</gene>
<organism evidence="2 3">
    <name type="scientific">Clostridium botulinum</name>
    <dbReference type="NCBI Taxonomy" id="1491"/>
    <lineage>
        <taxon>Bacteria</taxon>
        <taxon>Bacillati</taxon>
        <taxon>Bacillota</taxon>
        <taxon>Clostridia</taxon>
        <taxon>Eubacteriales</taxon>
        <taxon>Clostridiaceae</taxon>
        <taxon>Clostridium</taxon>
    </lineage>
</organism>
<proteinExistence type="predicted"/>
<keyword evidence="1" id="KW-0812">Transmembrane</keyword>
<sequence length="59" mass="7007">MEKTFILLVCGTIYTFTFINVIRLSGKNYKEENRWKLRMLTVTNLLIMMVYIGMTIILN</sequence>
<evidence type="ECO:0000256" key="1">
    <source>
        <dbReference type="SAM" id="Phobius"/>
    </source>
</evidence>
<evidence type="ECO:0000313" key="3">
    <source>
        <dbReference type="Proteomes" id="UP000473681"/>
    </source>
</evidence>